<dbReference type="GO" id="GO:0005775">
    <property type="term" value="C:vacuolar lumen"/>
    <property type="evidence" value="ECO:0007669"/>
    <property type="project" value="TreeGrafter"/>
</dbReference>
<keyword evidence="15" id="KW-0472">Membrane</keyword>
<feature type="compositionally biased region" description="Low complexity" evidence="18">
    <location>
        <begin position="37"/>
        <end position="46"/>
    </location>
</feature>
<evidence type="ECO:0000256" key="16">
    <source>
        <dbReference type="ARBA" id="ARBA00023180"/>
    </source>
</evidence>
<feature type="region of interest" description="Disordered" evidence="18">
    <location>
        <begin position="586"/>
        <end position="615"/>
    </location>
</feature>
<dbReference type="Proteomes" id="UP000531561">
    <property type="component" value="Unassembled WGS sequence"/>
</dbReference>
<feature type="compositionally biased region" description="Low complexity" evidence="18">
    <location>
        <begin position="543"/>
        <end position="566"/>
    </location>
</feature>
<comment type="similarity">
    <text evidence="4">Belongs to the AB hydrolase superfamily. Lipase family.</text>
</comment>
<dbReference type="GO" id="GO:0034496">
    <property type="term" value="P:multivesicular body membrane disassembly"/>
    <property type="evidence" value="ECO:0007669"/>
    <property type="project" value="TreeGrafter"/>
</dbReference>
<proteinExistence type="inferred from homology"/>
<feature type="signal peptide" evidence="19">
    <location>
        <begin position="1"/>
        <end position="32"/>
    </location>
</feature>
<evidence type="ECO:0000256" key="10">
    <source>
        <dbReference type="ARBA" id="ARBA00022963"/>
    </source>
</evidence>
<comment type="catalytic activity">
    <reaction evidence="1">
        <text>a triacylglycerol + H2O = a diacylglycerol + a fatty acid + H(+)</text>
        <dbReference type="Rhea" id="RHEA:12044"/>
        <dbReference type="ChEBI" id="CHEBI:15377"/>
        <dbReference type="ChEBI" id="CHEBI:15378"/>
        <dbReference type="ChEBI" id="CHEBI:17855"/>
        <dbReference type="ChEBI" id="CHEBI:18035"/>
        <dbReference type="ChEBI" id="CHEBI:28868"/>
        <dbReference type="EC" id="3.1.1.3"/>
    </reaction>
</comment>
<keyword evidence="8" id="KW-0967">Endosome</keyword>
<keyword evidence="16" id="KW-0325">Glycoprotein</keyword>
<comment type="caution">
    <text evidence="20">The sequence shown here is derived from an EMBL/GenBank/DDBJ whole genome shotgun (WGS) entry which is preliminary data.</text>
</comment>
<evidence type="ECO:0000256" key="19">
    <source>
        <dbReference type="SAM" id="SignalP"/>
    </source>
</evidence>
<keyword evidence="10" id="KW-0442">Lipid degradation</keyword>
<dbReference type="GO" id="GO:0034727">
    <property type="term" value="P:piecemeal microautophagy of the nucleus"/>
    <property type="evidence" value="ECO:0007669"/>
    <property type="project" value="TreeGrafter"/>
</dbReference>
<dbReference type="Gene3D" id="3.40.50.1820">
    <property type="entry name" value="alpha/beta hydrolase"/>
    <property type="match status" value="1"/>
</dbReference>
<dbReference type="InterPro" id="IPR029058">
    <property type="entry name" value="AB_hydrolase_fold"/>
</dbReference>
<dbReference type="GeneID" id="59260866"/>
<dbReference type="PANTHER" id="PTHR47175:SF2">
    <property type="entry name" value="LIPASE ATG15-RELATED"/>
    <property type="match status" value="1"/>
</dbReference>
<dbReference type="OrthoDB" id="58570at2759"/>
<keyword evidence="13" id="KW-0072">Autophagy</keyword>
<keyword evidence="21" id="KW-1185">Reference proteome</keyword>
<dbReference type="GO" id="GO:0032585">
    <property type="term" value="C:multivesicular body membrane"/>
    <property type="evidence" value="ECO:0007669"/>
    <property type="project" value="UniProtKB-SubCell"/>
</dbReference>
<keyword evidence="19" id="KW-0732">Signal</keyword>
<sequence length="667" mass="71907">MRSHSSTSCSSAGRVTAQLLLSFLALSTPISASDSTQQQQQQQPILPVLPPLIPGSGPGQDSAGNHVFSLRHVFHHGTYEYPQLHKQLDILDTKSKSTVWLESEDGKGPLQEVTRPLVMKKSPVKIERLKDRRPSVVDPMVAASRESGDVWALSPSAWTVDEIPGPDITDKDTIITLAQMAANAYVDKPETGDWKDVNGGFNRTDDYGFGWDADGLRGYIYMDESNSTIVIGLKGTSLAVYDGDGTTTNDKENDNLFFSCCCGQQGASFYRQVCDCATGTYTCNVSCLKKSLRSENRYYTAARHLYSNVTALYPNANVWMSGHSLGGSVSSMLGLTYGIPVVTFEAVPDALPVSRLGLPAPPGHNPSTPQKREFTGAYHFGHTADPIYLGTCNGATASCSYAGYALESSCHSGMECVYDVVADHGWGVHIWSHKIITVIEQIIKVYDTVPVCKFTPECVDCPLWKEIEGNSSSTATSAPSTSTTNTRSRTSTCKTPGWWGCLDEDASTTSKPTTSVPVTTTSTSTSTCKTPGWFGCKDEKTTTKSSSTSVPHTPTSTSSTTSTTATTTCEHPGWFGCKDPTSTSTSISVSSTKDTPHSITSAPPLPSPTTSTPSTTTQTCTSKNWFGFVCVDPSPDVKPTPSATPKHKETCLKRNWWFKCTDSNVEL</sequence>
<keyword evidence="7" id="KW-0812">Transmembrane</keyword>
<keyword evidence="14" id="KW-0443">Lipid metabolism</keyword>
<feature type="region of interest" description="Disordered" evidence="18">
    <location>
        <begin position="540"/>
        <end position="566"/>
    </location>
</feature>
<dbReference type="AlphaFoldDB" id="A0A8H6B538"/>
<evidence type="ECO:0000256" key="17">
    <source>
        <dbReference type="ARBA" id="ARBA00029828"/>
    </source>
</evidence>
<dbReference type="RefSeq" id="XP_037198540.1">
    <property type="nucleotide sequence ID" value="XM_037337174.1"/>
</dbReference>
<dbReference type="FunFam" id="3.40.50.1820:FF:000129">
    <property type="entry name" value="Autophagy related lipase Atg15, putative"/>
    <property type="match status" value="1"/>
</dbReference>
<dbReference type="SUPFAM" id="SSF53474">
    <property type="entry name" value="alpha/beta-Hydrolases"/>
    <property type="match status" value="1"/>
</dbReference>
<evidence type="ECO:0000256" key="8">
    <source>
        <dbReference type="ARBA" id="ARBA00022753"/>
    </source>
</evidence>
<dbReference type="GO" id="GO:0046461">
    <property type="term" value="P:neutral lipid catabolic process"/>
    <property type="evidence" value="ECO:0007669"/>
    <property type="project" value="TreeGrafter"/>
</dbReference>
<evidence type="ECO:0000256" key="7">
    <source>
        <dbReference type="ARBA" id="ARBA00022692"/>
    </source>
</evidence>
<evidence type="ECO:0000256" key="6">
    <source>
        <dbReference type="ARBA" id="ARBA00013279"/>
    </source>
</evidence>
<dbReference type="CDD" id="cd00519">
    <property type="entry name" value="Lipase_3"/>
    <property type="match status" value="1"/>
</dbReference>
<evidence type="ECO:0000256" key="14">
    <source>
        <dbReference type="ARBA" id="ARBA00023098"/>
    </source>
</evidence>
<evidence type="ECO:0000256" key="1">
    <source>
        <dbReference type="ARBA" id="ARBA00001024"/>
    </source>
</evidence>
<evidence type="ECO:0000256" key="15">
    <source>
        <dbReference type="ARBA" id="ARBA00023136"/>
    </source>
</evidence>
<comment type="subunit">
    <text evidence="5">Binds to both phosphatidylinositol (PI) and phosphatidylinositol 3,5-bisphosphate (PIP2).</text>
</comment>
<evidence type="ECO:0000256" key="4">
    <source>
        <dbReference type="ARBA" id="ARBA00010701"/>
    </source>
</evidence>
<keyword evidence="11" id="KW-0735">Signal-anchor</keyword>
<evidence type="ECO:0000256" key="5">
    <source>
        <dbReference type="ARBA" id="ARBA00011137"/>
    </source>
</evidence>
<evidence type="ECO:0000256" key="2">
    <source>
        <dbReference type="ARBA" id="ARBA00004270"/>
    </source>
</evidence>
<dbReference type="InterPro" id="IPR050805">
    <property type="entry name" value="ATG15_Lipase"/>
</dbReference>
<keyword evidence="12" id="KW-1133">Transmembrane helix</keyword>
<evidence type="ECO:0000256" key="13">
    <source>
        <dbReference type="ARBA" id="ARBA00023006"/>
    </source>
</evidence>
<dbReference type="EC" id="3.1.1.3" evidence="6"/>
<comment type="subcellular location">
    <subcellularLocation>
        <location evidence="3">Endosome</location>
        <location evidence="3">Multivesicular body membrane</location>
        <topology evidence="3">Single-pass type II membrane protein</topology>
    </subcellularLocation>
    <subcellularLocation>
        <location evidence="2">Prevacuolar compartment membrane</location>
        <topology evidence="2">Single-pass type II membrane protein</topology>
    </subcellularLocation>
</comment>
<feature type="region of interest" description="Disordered" evidence="18">
    <location>
        <begin position="470"/>
        <end position="492"/>
    </location>
</feature>
<gene>
    <name evidence="20" type="ORF">Bfra_006803</name>
</gene>
<evidence type="ECO:0000313" key="20">
    <source>
        <dbReference type="EMBL" id="KAF5879596.1"/>
    </source>
</evidence>
<feature type="compositionally biased region" description="Low complexity" evidence="18">
    <location>
        <begin position="507"/>
        <end position="526"/>
    </location>
</feature>
<dbReference type="GO" id="GO:0006660">
    <property type="term" value="P:phosphatidylserine catabolic process"/>
    <property type="evidence" value="ECO:0007669"/>
    <property type="project" value="TreeGrafter"/>
</dbReference>
<name>A0A8H6B538_9HELO</name>
<keyword evidence="9" id="KW-0378">Hydrolase</keyword>
<dbReference type="GO" id="GO:0004806">
    <property type="term" value="F:triacylglycerol lipase activity"/>
    <property type="evidence" value="ECO:0007669"/>
    <property type="project" value="UniProtKB-EC"/>
</dbReference>
<accession>A0A8H6B538</accession>
<evidence type="ECO:0000256" key="3">
    <source>
        <dbReference type="ARBA" id="ARBA00004343"/>
    </source>
</evidence>
<dbReference type="EMBL" id="JABFCT010000001">
    <property type="protein sequence ID" value="KAF5879596.1"/>
    <property type="molecule type" value="Genomic_DNA"/>
</dbReference>
<dbReference type="PANTHER" id="PTHR47175">
    <property type="entry name" value="LIPASE ATG15-RELATED"/>
    <property type="match status" value="1"/>
</dbReference>
<evidence type="ECO:0000256" key="11">
    <source>
        <dbReference type="ARBA" id="ARBA00022968"/>
    </source>
</evidence>
<evidence type="ECO:0000256" key="9">
    <source>
        <dbReference type="ARBA" id="ARBA00022801"/>
    </source>
</evidence>
<feature type="region of interest" description="Disordered" evidence="18">
    <location>
        <begin position="506"/>
        <end position="526"/>
    </location>
</feature>
<feature type="chain" id="PRO_5034347202" description="triacylglycerol lipase" evidence="19">
    <location>
        <begin position="33"/>
        <end position="667"/>
    </location>
</feature>
<evidence type="ECO:0000313" key="21">
    <source>
        <dbReference type="Proteomes" id="UP000531561"/>
    </source>
</evidence>
<dbReference type="GO" id="GO:0004620">
    <property type="term" value="F:phospholipase activity"/>
    <property type="evidence" value="ECO:0007669"/>
    <property type="project" value="TreeGrafter"/>
</dbReference>
<protein>
    <recommendedName>
        <fullName evidence="6">triacylglycerol lipase</fullName>
        <ecNumber evidence="6">3.1.1.3</ecNumber>
    </recommendedName>
    <alternativeName>
        <fullName evidence="17">Autophagy-related protein 15</fullName>
    </alternativeName>
</protein>
<organism evidence="20 21">
    <name type="scientific">Botrytis fragariae</name>
    <dbReference type="NCBI Taxonomy" id="1964551"/>
    <lineage>
        <taxon>Eukaryota</taxon>
        <taxon>Fungi</taxon>
        <taxon>Dikarya</taxon>
        <taxon>Ascomycota</taxon>
        <taxon>Pezizomycotina</taxon>
        <taxon>Leotiomycetes</taxon>
        <taxon>Helotiales</taxon>
        <taxon>Sclerotiniaceae</taxon>
        <taxon>Botrytis</taxon>
    </lineage>
</organism>
<evidence type="ECO:0000256" key="18">
    <source>
        <dbReference type="SAM" id="MobiDB-lite"/>
    </source>
</evidence>
<evidence type="ECO:0000256" key="12">
    <source>
        <dbReference type="ARBA" id="ARBA00022989"/>
    </source>
</evidence>
<feature type="region of interest" description="Disordered" evidence="18">
    <location>
        <begin position="33"/>
        <end position="64"/>
    </location>
</feature>
<reference evidence="20 21" key="1">
    <citation type="journal article" date="2020" name="Phytopathology">
        <title>A high-quality genome resource of Botrytis fragariae, a new and rapidly spreading fungal pathogen causing strawberry gray mold in the U.S.A.</title>
        <authorList>
            <person name="Wu Y."/>
            <person name="Saski C.A."/>
            <person name="Schnabel G."/>
            <person name="Xiao S."/>
            <person name="Hu M."/>
        </authorList>
    </citation>
    <scope>NUCLEOTIDE SEQUENCE [LARGE SCALE GENOMIC DNA]</scope>
    <source>
        <strain evidence="20 21">BVB16</strain>
    </source>
</reference>